<evidence type="ECO:0000313" key="2">
    <source>
        <dbReference type="Proteomes" id="UP000467841"/>
    </source>
</evidence>
<dbReference type="Proteomes" id="UP000467841">
    <property type="component" value="Unassembled WGS sequence"/>
</dbReference>
<dbReference type="OrthoDB" id="2013824at2759"/>
<evidence type="ECO:0000313" key="1">
    <source>
        <dbReference type="EMBL" id="CAA7060409.1"/>
    </source>
</evidence>
<sequence>MFILRKRNPSARKAMRPSLEKKSRRFTYSEVKQMTNNFKAVLGGTTTKSSPCKFGTPYCDEGYDLALIYEFMENEDLKEHISGKRGSSILTWPCRLRIAAESALGIEYLHIGCKPK</sequence>
<dbReference type="AlphaFoldDB" id="A0A6D2LGV3"/>
<keyword evidence="2" id="KW-1185">Reference proteome</keyword>
<organism evidence="1 2">
    <name type="scientific">Microthlaspi erraticum</name>
    <dbReference type="NCBI Taxonomy" id="1685480"/>
    <lineage>
        <taxon>Eukaryota</taxon>
        <taxon>Viridiplantae</taxon>
        <taxon>Streptophyta</taxon>
        <taxon>Embryophyta</taxon>
        <taxon>Tracheophyta</taxon>
        <taxon>Spermatophyta</taxon>
        <taxon>Magnoliopsida</taxon>
        <taxon>eudicotyledons</taxon>
        <taxon>Gunneridae</taxon>
        <taxon>Pentapetalae</taxon>
        <taxon>rosids</taxon>
        <taxon>malvids</taxon>
        <taxon>Brassicales</taxon>
        <taxon>Brassicaceae</taxon>
        <taxon>Coluteocarpeae</taxon>
        <taxon>Microthlaspi</taxon>
    </lineage>
</organism>
<dbReference type="PANTHER" id="PTHR45631:SF151">
    <property type="entry name" value="MALECTIN-LIKE DOMAIN-CONTAINING PROTEIN"/>
    <property type="match status" value="1"/>
</dbReference>
<dbReference type="InterPro" id="IPR011009">
    <property type="entry name" value="Kinase-like_dom_sf"/>
</dbReference>
<dbReference type="EMBL" id="CACVBM020001829">
    <property type="protein sequence ID" value="CAA7060409.1"/>
    <property type="molecule type" value="Genomic_DNA"/>
</dbReference>
<protein>
    <recommendedName>
        <fullName evidence="3">Protein kinase domain-containing protein</fullName>
    </recommendedName>
</protein>
<dbReference type="PANTHER" id="PTHR45631">
    <property type="entry name" value="OS07G0107800 PROTEIN-RELATED"/>
    <property type="match status" value="1"/>
</dbReference>
<proteinExistence type="predicted"/>
<dbReference type="SUPFAM" id="SSF56112">
    <property type="entry name" value="Protein kinase-like (PK-like)"/>
    <property type="match status" value="1"/>
</dbReference>
<comment type="caution">
    <text evidence="1">The sequence shown here is derived from an EMBL/GenBank/DDBJ whole genome shotgun (WGS) entry which is preliminary data.</text>
</comment>
<dbReference type="Gene3D" id="1.10.510.10">
    <property type="entry name" value="Transferase(Phosphotransferase) domain 1"/>
    <property type="match status" value="1"/>
</dbReference>
<gene>
    <name evidence="1" type="ORF">MERR_LOCUS47645</name>
</gene>
<reference evidence="1" key="1">
    <citation type="submission" date="2020-01" db="EMBL/GenBank/DDBJ databases">
        <authorList>
            <person name="Mishra B."/>
        </authorList>
    </citation>
    <scope>NUCLEOTIDE SEQUENCE [LARGE SCALE GENOMIC DNA]</scope>
</reference>
<accession>A0A6D2LGV3</accession>
<name>A0A6D2LGV3_9BRAS</name>
<evidence type="ECO:0008006" key="3">
    <source>
        <dbReference type="Google" id="ProtNLM"/>
    </source>
</evidence>